<comment type="caution">
    <text evidence="17">The sequence shown here is derived from an EMBL/GenBank/DDBJ whole genome shotgun (WGS) entry which is preliminary data.</text>
</comment>
<keyword evidence="4 12" id="KW-0963">Cytoplasm</keyword>
<evidence type="ECO:0000256" key="6">
    <source>
        <dbReference type="ARBA" id="ARBA00022553"/>
    </source>
</evidence>
<evidence type="ECO:0000313" key="17">
    <source>
        <dbReference type="EMBL" id="PTU18470.1"/>
    </source>
</evidence>
<evidence type="ECO:0000256" key="13">
    <source>
        <dbReference type="PROSITE-ProRule" id="PRU00176"/>
    </source>
</evidence>
<keyword evidence="9 12" id="KW-0648">Protein biosynthesis</keyword>
<evidence type="ECO:0000256" key="12">
    <source>
        <dbReference type="HAMAP-Rule" id="MF_03006"/>
    </source>
</evidence>
<feature type="transmembrane region" description="Helical" evidence="15">
    <location>
        <begin position="246"/>
        <end position="265"/>
    </location>
</feature>
<evidence type="ECO:0000259" key="16">
    <source>
        <dbReference type="PROSITE" id="PS50102"/>
    </source>
</evidence>
<dbReference type="SMART" id="SM00360">
    <property type="entry name" value="RRM"/>
    <property type="match status" value="1"/>
</dbReference>
<dbReference type="GO" id="GO:0005852">
    <property type="term" value="C:eukaryotic translation initiation factor 3 complex"/>
    <property type="evidence" value="ECO:0007669"/>
    <property type="project" value="UniProtKB-UniRule"/>
</dbReference>
<dbReference type="Gene3D" id="3.30.70.330">
    <property type="match status" value="1"/>
</dbReference>
<dbReference type="GO" id="GO:0033290">
    <property type="term" value="C:eukaryotic 48S preinitiation complex"/>
    <property type="evidence" value="ECO:0007669"/>
    <property type="project" value="UniProtKB-UniRule"/>
</dbReference>
<dbReference type="CDD" id="cd11484">
    <property type="entry name" value="SLC-NCS1sbd_CobB-like"/>
    <property type="match status" value="1"/>
</dbReference>
<dbReference type="CDD" id="cd12933">
    <property type="entry name" value="eIF3G"/>
    <property type="match status" value="1"/>
</dbReference>
<dbReference type="InterPro" id="IPR026030">
    <property type="entry name" value="Pur-cyt_permease_Fcy2/21/22"/>
</dbReference>
<dbReference type="VEuPathDB" id="FungiDB:P175DRAFT_0510949"/>
<evidence type="ECO:0000256" key="1">
    <source>
        <dbReference type="ARBA" id="ARBA00004141"/>
    </source>
</evidence>
<dbReference type="Proteomes" id="UP000244073">
    <property type="component" value="Unassembled WGS sequence"/>
</dbReference>
<dbReference type="PANTHER" id="PTHR31806:SF1">
    <property type="entry name" value="PURINE-CYTOSINE PERMEASE FCY2-RELATED"/>
    <property type="match status" value="1"/>
</dbReference>
<dbReference type="Pfam" id="PF02133">
    <property type="entry name" value="Transp_cyt_pur"/>
    <property type="match status" value="1"/>
</dbReference>
<dbReference type="InterPro" id="IPR012677">
    <property type="entry name" value="Nucleotide-bd_a/b_plait_sf"/>
</dbReference>
<dbReference type="GO" id="GO:0016282">
    <property type="term" value="C:eukaryotic 43S preinitiation complex"/>
    <property type="evidence" value="ECO:0007669"/>
    <property type="project" value="UniProtKB-UniRule"/>
</dbReference>
<dbReference type="Pfam" id="PF00076">
    <property type="entry name" value="RRM_1"/>
    <property type="match status" value="1"/>
</dbReference>
<reference evidence="17 18" key="1">
    <citation type="journal article" date="2018" name="Proc. Natl. Acad. Sci. U.S.A.">
        <title>Linking secondary metabolites to gene clusters through genome sequencing of six diverse Aspergillus species.</title>
        <authorList>
            <person name="Kaerboelling I."/>
            <person name="Vesth T.C."/>
            <person name="Frisvad J.C."/>
            <person name="Nybo J.L."/>
            <person name="Theobald S."/>
            <person name="Kuo A."/>
            <person name="Bowyer P."/>
            <person name="Matsuda Y."/>
            <person name="Mondo S."/>
            <person name="Lyhne E.K."/>
            <person name="Kogle M.E."/>
            <person name="Clum A."/>
            <person name="Lipzen A."/>
            <person name="Salamov A."/>
            <person name="Ngan C.Y."/>
            <person name="Daum C."/>
            <person name="Chiniquy J."/>
            <person name="Barry K."/>
            <person name="LaButti K."/>
            <person name="Haridas S."/>
            <person name="Simmons B.A."/>
            <person name="Magnuson J.K."/>
            <person name="Mortensen U.H."/>
            <person name="Larsen T.O."/>
            <person name="Grigoriev I.V."/>
            <person name="Baker S.E."/>
            <person name="Andersen M.R."/>
        </authorList>
    </citation>
    <scope>NUCLEOTIDE SEQUENCE [LARGE SCALE GENOMIC DNA]</scope>
    <source>
        <strain evidence="17 18">IBT 24754</strain>
    </source>
</reference>
<comment type="subcellular location">
    <subcellularLocation>
        <location evidence="12">Cytoplasm</location>
    </subcellularLocation>
    <subcellularLocation>
        <location evidence="1">Membrane</location>
        <topology evidence="1">Multi-pass membrane protein</topology>
    </subcellularLocation>
</comment>
<dbReference type="GO" id="GO:0015851">
    <property type="term" value="P:nucleobase transport"/>
    <property type="evidence" value="ECO:0007669"/>
    <property type="project" value="UniProtKB-ARBA"/>
</dbReference>
<keyword evidence="8 13" id="KW-0694">RNA-binding</keyword>
<evidence type="ECO:0000256" key="15">
    <source>
        <dbReference type="SAM" id="Phobius"/>
    </source>
</evidence>
<dbReference type="GO" id="GO:0022857">
    <property type="term" value="F:transmembrane transporter activity"/>
    <property type="evidence" value="ECO:0007669"/>
    <property type="project" value="InterPro"/>
</dbReference>
<dbReference type="EMBL" id="MSFN02000007">
    <property type="protein sequence ID" value="PTU18470.1"/>
    <property type="molecule type" value="Genomic_DNA"/>
</dbReference>
<evidence type="ECO:0000256" key="14">
    <source>
        <dbReference type="SAM" id="MobiDB-lite"/>
    </source>
</evidence>
<evidence type="ECO:0000256" key="4">
    <source>
        <dbReference type="ARBA" id="ARBA00022490"/>
    </source>
</evidence>
<evidence type="ECO:0000256" key="5">
    <source>
        <dbReference type="ARBA" id="ARBA00022540"/>
    </source>
</evidence>
<keyword evidence="7 15" id="KW-0812">Transmembrane</keyword>
<dbReference type="PROSITE" id="PS50102">
    <property type="entry name" value="RRM"/>
    <property type="match status" value="1"/>
</dbReference>
<evidence type="ECO:0000313" key="18">
    <source>
        <dbReference type="Proteomes" id="UP000244073"/>
    </source>
</evidence>
<dbReference type="GO" id="GO:0001732">
    <property type="term" value="P:formation of cytoplasmic translation initiation complex"/>
    <property type="evidence" value="ECO:0007669"/>
    <property type="project" value="UniProtKB-UniRule"/>
</dbReference>
<proteinExistence type="inferred from homology"/>
<keyword evidence="6" id="KW-0597">Phosphoprotein</keyword>
<dbReference type="HAMAP" id="MF_03006">
    <property type="entry name" value="eIF3g"/>
    <property type="match status" value="1"/>
</dbReference>
<feature type="domain" description="RRM" evidence="16">
    <location>
        <begin position="686"/>
        <end position="764"/>
    </location>
</feature>
<dbReference type="InterPro" id="IPR024675">
    <property type="entry name" value="eIF3g_N"/>
</dbReference>
<dbReference type="Gene3D" id="1.10.4160.10">
    <property type="entry name" value="Hydantoin permease"/>
    <property type="match status" value="1"/>
</dbReference>
<dbReference type="Pfam" id="PF12353">
    <property type="entry name" value="eIF3g"/>
    <property type="match status" value="1"/>
</dbReference>
<feature type="transmembrane region" description="Helical" evidence="15">
    <location>
        <begin position="448"/>
        <end position="467"/>
    </location>
</feature>
<feature type="region of interest" description="Disordered" evidence="14">
    <location>
        <begin position="627"/>
        <end position="661"/>
    </location>
</feature>
<dbReference type="PANTHER" id="PTHR31806">
    <property type="entry name" value="PURINE-CYTOSINE PERMEASE FCY2-RELATED"/>
    <property type="match status" value="1"/>
</dbReference>
<evidence type="ECO:0000256" key="9">
    <source>
        <dbReference type="ARBA" id="ARBA00022917"/>
    </source>
</evidence>
<protein>
    <recommendedName>
        <fullName evidence="12">Eukaryotic translation initiation factor 3 subunit G</fullName>
        <shortName evidence="12">eIF3g</shortName>
    </recommendedName>
    <alternativeName>
        <fullName evidence="12">Eukaryotic translation initiation factor 3 RNA-binding subunit</fullName>
        <shortName evidence="12">eIF-3 RNA-binding subunit</shortName>
    </alternativeName>
    <alternativeName>
        <fullName evidence="12">Translation initiation factor eIF3 p33 subunit homolog</fullName>
        <shortName evidence="12">eIF3 p33 homolog</shortName>
    </alternativeName>
</protein>
<evidence type="ECO:0000256" key="3">
    <source>
        <dbReference type="ARBA" id="ARBA00022448"/>
    </source>
</evidence>
<feature type="transmembrane region" description="Helical" evidence="15">
    <location>
        <begin position="208"/>
        <end position="226"/>
    </location>
</feature>
<feature type="transmembrane region" description="Helical" evidence="15">
    <location>
        <begin position="141"/>
        <end position="167"/>
    </location>
</feature>
<dbReference type="GO" id="GO:0003743">
    <property type="term" value="F:translation initiation factor activity"/>
    <property type="evidence" value="ECO:0007669"/>
    <property type="project" value="UniProtKB-UniRule"/>
</dbReference>
<dbReference type="InterPro" id="IPR035979">
    <property type="entry name" value="RBD_domain_sf"/>
</dbReference>
<dbReference type="InterPro" id="IPR000504">
    <property type="entry name" value="RRM_dom"/>
</dbReference>
<evidence type="ECO:0000256" key="11">
    <source>
        <dbReference type="ARBA" id="ARBA00023136"/>
    </source>
</evidence>
<dbReference type="FunFam" id="1.10.4160.10:FF:000002">
    <property type="entry name" value="Purine-cytosine permease fcyB"/>
    <property type="match status" value="1"/>
</dbReference>
<feature type="transmembrane region" description="Helical" evidence="15">
    <location>
        <begin position="409"/>
        <end position="428"/>
    </location>
</feature>
<feature type="transmembrane region" description="Helical" evidence="15">
    <location>
        <begin position="105"/>
        <end position="129"/>
    </location>
</feature>
<dbReference type="AlphaFoldDB" id="A0A2T5LQB8"/>
<comment type="similarity">
    <text evidence="12">Belongs to the eIF-3 subunit G family.</text>
</comment>
<dbReference type="CDD" id="cd12408">
    <property type="entry name" value="RRM_eIF3G_like"/>
    <property type="match status" value="1"/>
</dbReference>
<dbReference type="OrthoDB" id="2116389at2759"/>
<dbReference type="SUPFAM" id="SSF54928">
    <property type="entry name" value="RNA-binding domain, RBD"/>
    <property type="match status" value="1"/>
</dbReference>
<evidence type="ECO:0000256" key="7">
    <source>
        <dbReference type="ARBA" id="ARBA00022692"/>
    </source>
</evidence>
<keyword evidence="5 12" id="KW-0396">Initiation factor</keyword>
<organism evidence="17 18">
    <name type="scientific">Aspergillus ochraceoroseus IBT 24754</name>
    <dbReference type="NCBI Taxonomy" id="1392256"/>
    <lineage>
        <taxon>Eukaryota</taxon>
        <taxon>Fungi</taxon>
        <taxon>Dikarya</taxon>
        <taxon>Ascomycota</taxon>
        <taxon>Pezizomycotina</taxon>
        <taxon>Eurotiomycetes</taxon>
        <taxon>Eurotiomycetidae</taxon>
        <taxon>Eurotiales</taxon>
        <taxon>Aspergillaceae</taxon>
        <taxon>Aspergillus</taxon>
        <taxon>Aspergillus subgen. Nidulantes</taxon>
    </lineage>
</organism>
<evidence type="ECO:0000256" key="10">
    <source>
        <dbReference type="ARBA" id="ARBA00022989"/>
    </source>
</evidence>
<feature type="transmembrane region" description="Helical" evidence="15">
    <location>
        <begin position="378"/>
        <end position="397"/>
    </location>
</feature>
<evidence type="ECO:0000256" key="2">
    <source>
        <dbReference type="ARBA" id="ARBA00008974"/>
    </source>
</evidence>
<dbReference type="InterPro" id="IPR001248">
    <property type="entry name" value="Pur-cyt_permease"/>
</dbReference>
<sequence length="766" mass="83589">MVAPAELDLEKNPPVSQTILDSSSGGAAVPGESFTYGNSLYAKLQRLAGKLNVEQRGIERVPPSEQTDTSYLNIGSMWLAANMVVSSFALGALGYPVFGLGFVDAILVVIFFNLLGVLTVCFFSCFGPFGLRQMVFSRLWFGWWFTKFIACLNILACMGWSAANLIVGGQMINAVNGNVPGFAAILIIAVCTLLITFSGYKVVHLYEFWSWIPTFIVFMIVLGMFAHSGDFRNIDMGVGRAEMGSVLSFGAAIYGFATGWTSYAADYTVYQPATQSRRKIFFSTWLGLIIPLLFVEMLGVALMTATSIDGGNNKYQVGYDASGNGGLIAAVLEPLGGFGKFCLVILALSIVANNCPNIYSVALTAQVLSRYAQRVPRFIWVFLGSCVSVAIAIPGYSHFETILENFMNFIAYWLAIYSGISLADHCIFKRGFSSYCPENYDNPHKLPLGIAASIAFAFGVAGMVTGMSQTCQISTSSTMSRLGNRADWADDEEFDDPSALPAQQVITNKDGTKTVISYRFNDDGKKVKVTRRIKTTVVREHVNPQVAERKTWAKFGLEKGNPVGPSFDTTSVGENIVFRPSVNWKAQAAEVEKNGGEKGSMKDQLKDKKVKCRICSGEHFTARCPFKDTMTPVDEPTGGSAEDGGEDSPAGGLGAGTASYVPPHLRKGAAAGGERMAGKYEKDDLATLRVTNVSELAEEQELRDLFERFGRVTRVFLARDRETQRAKGFAFISFADRSDASRACDKMDGFGYRHLILRVEFAKRTT</sequence>
<dbReference type="InterPro" id="IPR034240">
    <property type="entry name" value="eIF3G_RRM"/>
</dbReference>
<feature type="transmembrane region" description="Helical" evidence="15">
    <location>
        <begin position="77"/>
        <end position="98"/>
    </location>
</feature>
<keyword evidence="10 15" id="KW-1133">Transmembrane helix</keyword>
<feature type="transmembrane region" description="Helical" evidence="15">
    <location>
        <begin position="285"/>
        <end position="305"/>
    </location>
</feature>
<feature type="transmembrane region" description="Helical" evidence="15">
    <location>
        <begin position="179"/>
        <end position="202"/>
    </location>
</feature>
<dbReference type="GO" id="GO:0003723">
    <property type="term" value="F:RNA binding"/>
    <property type="evidence" value="ECO:0007669"/>
    <property type="project" value="UniProtKB-UniRule"/>
</dbReference>
<keyword evidence="11 15" id="KW-0472">Membrane</keyword>
<name>A0A2T5LQB8_9EURO</name>
<comment type="subunit">
    <text evidence="12">Component of the eukaryotic translation initiation factor 3 (eIF-3) complex.</text>
</comment>
<evidence type="ECO:0000256" key="8">
    <source>
        <dbReference type="ARBA" id="ARBA00022884"/>
    </source>
</evidence>
<dbReference type="GO" id="GO:0000329">
    <property type="term" value="C:fungal-type vacuole membrane"/>
    <property type="evidence" value="ECO:0007669"/>
    <property type="project" value="TreeGrafter"/>
</dbReference>
<dbReference type="InterPro" id="IPR017334">
    <property type="entry name" value="eIF3_g"/>
</dbReference>
<dbReference type="FunFam" id="3.30.70.330:FF:000328">
    <property type="entry name" value="Eukaryotic translation initiation factor 3 subunit G"/>
    <property type="match status" value="1"/>
</dbReference>
<dbReference type="GO" id="GO:0005886">
    <property type="term" value="C:plasma membrane"/>
    <property type="evidence" value="ECO:0007669"/>
    <property type="project" value="TreeGrafter"/>
</dbReference>
<comment type="similarity">
    <text evidence="2">Belongs to the purine-cytosine permease (2.A.39) family.</text>
</comment>
<comment type="function">
    <text evidence="12">RNA-binding component of the eukaryotic translation initiation factor 3 (eIF-3) complex, which is involved in protein synthesis of a specialized repertoire of mRNAs and, together with other initiation factors, stimulates binding of mRNA and methionyl-tRNAi to the 40S ribosome. The eIF-3 complex specifically targets and initiates translation of a subset of mRNAs involved in cell proliferation. This subunit can bind 18S rRNA.</text>
</comment>
<gene>
    <name evidence="12" type="primary">TIF35</name>
    <name evidence="17" type="ORF">P175DRAFT_0510949</name>
</gene>
<accession>A0A2T5LQB8</accession>
<keyword evidence="3" id="KW-0813">Transport</keyword>